<keyword evidence="4" id="KW-1185">Reference proteome</keyword>
<dbReference type="OrthoDB" id="419317at2759"/>
<dbReference type="PANTHER" id="PTHR15204">
    <property type="entry name" value="LARGE PROLINE-RICH PROTEIN BAG6"/>
    <property type="match status" value="1"/>
</dbReference>
<feature type="region of interest" description="Disordered" evidence="1">
    <location>
        <begin position="118"/>
        <end position="140"/>
    </location>
</feature>
<dbReference type="InterPro" id="IPR029071">
    <property type="entry name" value="Ubiquitin-like_domsf"/>
</dbReference>
<sequence>MPDEPRATAAPSNDTSTSITTDTDGVGADNSNNSAAPSVLIGLQIKSLEQRTHSVTLPRNASVLELKNEIQATLDVDSGRQRLIFQGKVLKDDKNLMDYANLDDGKVIHLVIRPLDAPQNPMNDEPRPTGRRIFGNRGRPFPSIASRLPMMEGYTFITLDAHIGDTGDNNSFFSSLMNGLTGANPFHATNTPQNQRSIRTSSTAANNTSSTNGRQPQQTSSTSNLFPSFLTRSPFELRRSLETASNTSAIPNHNRSPTATTNTNATSDTANTTTATATATTTNNNSNNNGSSTNNTSSDSRPSLRLPFPSSVEMRLSRTVAYIRNVTNIVAAPLDQGMSAIPYTSASSPDFIQEIRSSLRGNGNSQSYQVGTVMNELADLMERATPWLRDVASMLQDEGSQTSNQDVLLGRVLRAARVIQGMSLINHFMGSVLASADMDGRRTRGQESTTSSVFGSPVIESWLAGDASRNNTSNTSNTPLSQSTTATTSTPRASAPPTASSSSPSSSSSSTVQTKKEPASQTTDVDQKGTKRKRDDDQQETTDDSNKRGPSKGKEKETKKDNEG</sequence>
<dbReference type="Pfam" id="PF00240">
    <property type="entry name" value="ubiquitin"/>
    <property type="match status" value="1"/>
</dbReference>
<feature type="region of interest" description="Disordered" evidence="1">
    <location>
        <begin position="1"/>
        <end position="33"/>
    </location>
</feature>
<feature type="compositionally biased region" description="Low complexity" evidence="1">
    <location>
        <begin position="200"/>
        <end position="212"/>
    </location>
</feature>
<feature type="region of interest" description="Disordered" evidence="1">
    <location>
        <begin position="244"/>
        <end position="307"/>
    </location>
</feature>
<dbReference type="InParanoid" id="A0A168QBU7"/>
<dbReference type="EMBL" id="LT554351">
    <property type="protein sequence ID" value="SAM04227.1"/>
    <property type="molecule type" value="Genomic_DNA"/>
</dbReference>
<dbReference type="GO" id="GO:0031593">
    <property type="term" value="F:polyubiquitin modification-dependent protein binding"/>
    <property type="evidence" value="ECO:0007669"/>
    <property type="project" value="TreeGrafter"/>
</dbReference>
<feature type="compositionally biased region" description="Polar residues" evidence="1">
    <location>
        <begin position="213"/>
        <end position="226"/>
    </location>
</feature>
<dbReference type="PANTHER" id="PTHR15204:SF0">
    <property type="entry name" value="LARGE PROLINE-RICH PROTEIN BAG6"/>
    <property type="match status" value="1"/>
</dbReference>
<evidence type="ECO:0000313" key="4">
    <source>
        <dbReference type="Proteomes" id="UP000078561"/>
    </source>
</evidence>
<evidence type="ECO:0000313" key="3">
    <source>
        <dbReference type="EMBL" id="SAM04227.1"/>
    </source>
</evidence>
<evidence type="ECO:0000256" key="1">
    <source>
        <dbReference type="SAM" id="MobiDB-lite"/>
    </source>
</evidence>
<gene>
    <name evidence="3" type="primary">ABSGL_10087.1 scaffold 11786</name>
</gene>
<feature type="compositionally biased region" description="Basic and acidic residues" evidence="1">
    <location>
        <begin position="544"/>
        <end position="564"/>
    </location>
</feature>
<dbReference type="GO" id="GO:0071818">
    <property type="term" value="C:BAT3 complex"/>
    <property type="evidence" value="ECO:0007669"/>
    <property type="project" value="TreeGrafter"/>
</dbReference>
<protein>
    <recommendedName>
        <fullName evidence="2">Ubiquitin-like domain-containing protein</fullName>
    </recommendedName>
</protein>
<dbReference type="GO" id="GO:0036503">
    <property type="term" value="P:ERAD pathway"/>
    <property type="evidence" value="ECO:0007669"/>
    <property type="project" value="TreeGrafter"/>
</dbReference>
<feature type="region of interest" description="Disordered" evidence="1">
    <location>
        <begin position="467"/>
        <end position="564"/>
    </location>
</feature>
<feature type="compositionally biased region" description="Low complexity" evidence="1">
    <location>
        <begin position="12"/>
        <end position="24"/>
    </location>
</feature>
<accession>A0A168QBU7</accession>
<feature type="compositionally biased region" description="Polar residues" evidence="1">
    <location>
        <begin position="187"/>
        <end position="199"/>
    </location>
</feature>
<dbReference type="SMART" id="SM00213">
    <property type="entry name" value="UBQ"/>
    <property type="match status" value="1"/>
</dbReference>
<dbReference type="STRING" id="4829.A0A168QBU7"/>
<feature type="domain" description="Ubiquitin-like" evidence="2">
    <location>
        <begin position="41"/>
        <end position="117"/>
    </location>
</feature>
<dbReference type="PROSITE" id="PS50053">
    <property type="entry name" value="UBIQUITIN_2"/>
    <property type="match status" value="1"/>
</dbReference>
<organism evidence="3">
    <name type="scientific">Absidia glauca</name>
    <name type="common">Pin mould</name>
    <dbReference type="NCBI Taxonomy" id="4829"/>
    <lineage>
        <taxon>Eukaryota</taxon>
        <taxon>Fungi</taxon>
        <taxon>Fungi incertae sedis</taxon>
        <taxon>Mucoromycota</taxon>
        <taxon>Mucoromycotina</taxon>
        <taxon>Mucoromycetes</taxon>
        <taxon>Mucorales</taxon>
        <taxon>Cunninghamellaceae</taxon>
        <taxon>Absidia</taxon>
    </lineage>
</organism>
<name>A0A168QBU7_ABSGL</name>
<dbReference type="OMA" id="NDEPRSQ"/>
<feature type="compositionally biased region" description="Basic and acidic residues" evidence="1">
    <location>
        <begin position="525"/>
        <end position="536"/>
    </location>
</feature>
<proteinExistence type="predicted"/>
<feature type="compositionally biased region" description="Low complexity" evidence="1">
    <location>
        <begin position="258"/>
        <end position="307"/>
    </location>
</feature>
<dbReference type="Proteomes" id="UP000078561">
    <property type="component" value="Unassembled WGS sequence"/>
</dbReference>
<dbReference type="Gene3D" id="3.10.20.90">
    <property type="entry name" value="Phosphatidylinositol 3-kinase Catalytic Subunit, Chain A, domain 1"/>
    <property type="match status" value="1"/>
</dbReference>
<dbReference type="GO" id="GO:0051787">
    <property type="term" value="F:misfolded protein binding"/>
    <property type="evidence" value="ECO:0007669"/>
    <property type="project" value="TreeGrafter"/>
</dbReference>
<evidence type="ECO:0000259" key="2">
    <source>
        <dbReference type="PROSITE" id="PS50053"/>
    </source>
</evidence>
<dbReference type="AlphaFoldDB" id="A0A168QBU7"/>
<feature type="compositionally biased region" description="Polar residues" evidence="1">
    <location>
        <begin position="244"/>
        <end position="257"/>
    </location>
</feature>
<dbReference type="SUPFAM" id="SSF54236">
    <property type="entry name" value="Ubiquitin-like"/>
    <property type="match status" value="1"/>
</dbReference>
<reference evidence="3" key="1">
    <citation type="submission" date="2016-04" db="EMBL/GenBank/DDBJ databases">
        <authorList>
            <person name="Evans L.H."/>
            <person name="Alamgir A."/>
            <person name="Owens N."/>
            <person name="Weber N.D."/>
            <person name="Virtaneva K."/>
            <person name="Barbian K."/>
            <person name="Babar A."/>
            <person name="Rosenke K."/>
        </authorList>
    </citation>
    <scope>NUCLEOTIDE SEQUENCE [LARGE SCALE GENOMIC DNA]</scope>
    <source>
        <strain evidence="3">CBS 101.48</strain>
    </source>
</reference>
<dbReference type="InterPro" id="IPR000626">
    <property type="entry name" value="Ubiquitin-like_dom"/>
</dbReference>
<feature type="compositionally biased region" description="Low complexity" evidence="1">
    <location>
        <begin position="468"/>
        <end position="511"/>
    </location>
</feature>
<feature type="region of interest" description="Disordered" evidence="1">
    <location>
        <begin position="184"/>
        <end position="228"/>
    </location>
</feature>